<feature type="transmembrane region" description="Helical" evidence="7">
    <location>
        <begin position="224"/>
        <end position="243"/>
    </location>
</feature>
<feature type="domain" description="Major facilitator superfamily (MFS) profile" evidence="8">
    <location>
        <begin position="1"/>
        <end position="353"/>
    </location>
</feature>
<dbReference type="InterPro" id="IPR005828">
    <property type="entry name" value="MFS_sugar_transport-like"/>
</dbReference>
<dbReference type="PROSITE" id="PS50850">
    <property type="entry name" value="MFS"/>
    <property type="match status" value="1"/>
</dbReference>
<dbReference type="FunFam" id="1.20.1250.20:FF:000134">
    <property type="entry name" value="MFS sugar transporter protein"/>
    <property type="match status" value="1"/>
</dbReference>
<comment type="subcellular location">
    <subcellularLocation>
        <location evidence="1">Membrane</location>
        <topology evidence="1">Multi-pass membrane protein</topology>
    </subcellularLocation>
</comment>
<dbReference type="GO" id="GO:0005351">
    <property type="term" value="F:carbohydrate:proton symporter activity"/>
    <property type="evidence" value="ECO:0007669"/>
    <property type="project" value="TreeGrafter"/>
</dbReference>
<dbReference type="OrthoDB" id="6133115at2759"/>
<dbReference type="GO" id="GO:0016020">
    <property type="term" value="C:membrane"/>
    <property type="evidence" value="ECO:0007669"/>
    <property type="project" value="UniProtKB-SubCell"/>
</dbReference>
<dbReference type="InterPro" id="IPR003663">
    <property type="entry name" value="Sugar/inositol_transpt"/>
</dbReference>
<name>A0A8K0RGI6_9PLEO</name>
<gene>
    <name evidence="9" type="ORF">FB567DRAFT_557463</name>
</gene>
<evidence type="ECO:0000256" key="6">
    <source>
        <dbReference type="ARBA" id="ARBA00023136"/>
    </source>
</evidence>
<comment type="caution">
    <text evidence="9">The sequence shown here is derived from an EMBL/GenBank/DDBJ whole genome shotgun (WGS) entry which is preliminary data.</text>
</comment>
<dbReference type="InterPro" id="IPR050360">
    <property type="entry name" value="MFS_Sugar_Transporters"/>
</dbReference>
<dbReference type="EMBL" id="JAGMVJ010000002">
    <property type="protein sequence ID" value="KAH7093644.1"/>
    <property type="molecule type" value="Genomic_DNA"/>
</dbReference>
<organism evidence="9 10">
    <name type="scientific">Paraphoma chrysanthemicola</name>
    <dbReference type="NCBI Taxonomy" id="798071"/>
    <lineage>
        <taxon>Eukaryota</taxon>
        <taxon>Fungi</taxon>
        <taxon>Dikarya</taxon>
        <taxon>Ascomycota</taxon>
        <taxon>Pezizomycotina</taxon>
        <taxon>Dothideomycetes</taxon>
        <taxon>Pleosporomycetidae</taxon>
        <taxon>Pleosporales</taxon>
        <taxon>Pleosporineae</taxon>
        <taxon>Phaeosphaeriaceae</taxon>
        <taxon>Paraphoma</taxon>
    </lineage>
</organism>
<evidence type="ECO:0000256" key="1">
    <source>
        <dbReference type="ARBA" id="ARBA00004141"/>
    </source>
</evidence>
<feature type="transmembrane region" description="Helical" evidence="7">
    <location>
        <begin position="160"/>
        <end position="184"/>
    </location>
</feature>
<dbReference type="Gene3D" id="1.20.1250.20">
    <property type="entry name" value="MFS general substrate transporter like domains"/>
    <property type="match status" value="1"/>
</dbReference>
<evidence type="ECO:0000256" key="4">
    <source>
        <dbReference type="ARBA" id="ARBA00022692"/>
    </source>
</evidence>
<dbReference type="InterPro" id="IPR020846">
    <property type="entry name" value="MFS_dom"/>
</dbReference>
<sequence length="402" mass="45047">MFIAARGIIGFGLGFNITAAPILIMELAFPTQKASMVSIYNSLWSLGAAVAAWTTFGTFRIMNNWAWRIPSILQALSSVIQIACFWWIVESPRWLVSKDRCDEAQAIITRYHGNSDPNDPIVLVELEEIKAAIRIEDADRKAGSYVAFFKTRGNFLRFSIILAVGFFSQWSGTGLISYYLTLILNSIGITSQETQTLINGILTVWNLVTSLGFSLLVNRFKRRTMFLASTASMLVCFIVWTGLEATFEKQVDAGGSGSPAVGRAVLAMIFIYNACFNIAWQPLQVTYVVEILPYEMRARGLTLYNLFVSCALIFNQYANPIGLTNIKWKYYIVYDVWLFVELIVVYYLFVETSGSSLEEMAALIDGEEVRDDIIEHVARVVDAKLADESESATDDKRPHVIA</sequence>
<dbReference type="PANTHER" id="PTHR48022:SF64">
    <property type="entry name" value="MAJOR FACILITATOR SUPERFAMILY (MFS) PROFILE DOMAIN-CONTAINING PROTEIN"/>
    <property type="match status" value="1"/>
</dbReference>
<dbReference type="AlphaFoldDB" id="A0A8K0RGI6"/>
<dbReference type="PANTHER" id="PTHR48022">
    <property type="entry name" value="PLASTIDIC GLUCOSE TRANSPORTER 4"/>
    <property type="match status" value="1"/>
</dbReference>
<evidence type="ECO:0000256" key="2">
    <source>
        <dbReference type="ARBA" id="ARBA00010992"/>
    </source>
</evidence>
<evidence type="ECO:0000256" key="5">
    <source>
        <dbReference type="ARBA" id="ARBA00022989"/>
    </source>
</evidence>
<dbReference type="InterPro" id="IPR036259">
    <property type="entry name" value="MFS_trans_sf"/>
</dbReference>
<feature type="transmembrane region" description="Helical" evidence="7">
    <location>
        <begin position="330"/>
        <end position="350"/>
    </location>
</feature>
<protein>
    <submittedName>
        <fullName evidence="9">General substrate transporter</fullName>
    </submittedName>
</protein>
<keyword evidence="10" id="KW-1185">Reference proteome</keyword>
<evidence type="ECO:0000256" key="3">
    <source>
        <dbReference type="ARBA" id="ARBA00022448"/>
    </source>
</evidence>
<dbReference type="Proteomes" id="UP000813461">
    <property type="component" value="Unassembled WGS sequence"/>
</dbReference>
<keyword evidence="5 7" id="KW-1133">Transmembrane helix</keyword>
<evidence type="ECO:0000313" key="9">
    <source>
        <dbReference type="EMBL" id="KAH7093644.1"/>
    </source>
</evidence>
<keyword evidence="6 7" id="KW-0472">Membrane</keyword>
<reference evidence="9" key="1">
    <citation type="journal article" date="2021" name="Nat. Commun.">
        <title>Genetic determinants of endophytism in the Arabidopsis root mycobiome.</title>
        <authorList>
            <person name="Mesny F."/>
            <person name="Miyauchi S."/>
            <person name="Thiergart T."/>
            <person name="Pickel B."/>
            <person name="Atanasova L."/>
            <person name="Karlsson M."/>
            <person name="Huettel B."/>
            <person name="Barry K.W."/>
            <person name="Haridas S."/>
            <person name="Chen C."/>
            <person name="Bauer D."/>
            <person name="Andreopoulos W."/>
            <person name="Pangilinan J."/>
            <person name="LaButti K."/>
            <person name="Riley R."/>
            <person name="Lipzen A."/>
            <person name="Clum A."/>
            <person name="Drula E."/>
            <person name="Henrissat B."/>
            <person name="Kohler A."/>
            <person name="Grigoriev I.V."/>
            <person name="Martin F.M."/>
            <person name="Hacquard S."/>
        </authorList>
    </citation>
    <scope>NUCLEOTIDE SEQUENCE</scope>
    <source>
        <strain evidence="9">MPI-SDFR-AT-0120</strain>
    </source>
</reference>
<evidence type="ECO:0000256" key="7">
    <source>
        <dbReference type="SAM" id="Phobius"/>
    </source>
</evidence>
<keyword evidence="3" id="KW-0813">Transport</keyword>
<evidence type="ECO:0000259" key="8">
    <source>
        <dbReference type="PROSITE" id="PS50850"/>
    </source>
</evidence>
<keyword evidence="4 7" id="KW-0812">Transmembrane</keyword>
<dbReference type="Pfam" id="PF00083">
    <property type="entry name" value="Sugar_tr"/>
    <property type="match status" value="1"/>
</dbReference>
<dbReference type="PROSITE" id="PS00217">
    <property type="entry name" value="SUGAR_TRANSPORT_2"/>
    <property type="match status" value="1"/>
</dbReference>
<feature type="transmembrane region" description="Helical" evidence="7">
    <location>
        <begin position="301"/>
        <end position="318"/>
    </location>
</feature>
<dbReference type="InterPro" id="IPR005829">
    <property type="entry name" value="Sugar_transporter_CS"/>
</dbReference>
<proteinExistence type="inferred from homology"/>
<dbReference type="SUPFAM" id="SSF103473">
    <property type="entry name" value="MFS general substrate transporter"/>
    <property type="match status" value="1"/>
</dbReference>
<feature type="transmembrane region" description="Helical" evidence="7">
    <location>
        <begin position="196"/>
        <end position="217"/>
    </location>
</feature>
<dbReference type="PRINTS" id="PR00171">
    <property type="entry name" value="SUGRTRNSPORT"/>
</dbReference>
<feature type="transmembrane region" description="Helical" evidence="7">
    <location>
        <begin position="6"/>
        <end position="29"/>
    </location>
</feature>
<feature type="transmembrane region" description="Helical" evidence="7">
    <location>
        <begin position="263"/>
        <end position="280"/>
    </location>
</feature>
<feature type="transmembrane region" description="Helical" evidence="7">
    <location>
        <begin position="41"/>
        <end position="59"/>
    </location>
</feature>
<evidence type="ECO:0000313" key="10">
    <source>
        <dbReference type="Proteomes" id="UP000813461"/>
    </source>
</evidence>
<accession>A0A8K0RGI6</accession>
<comment type="similarity">
    <text evidence="2">Belongs to the major facilitator superfamily. Sugar transporter (TC 2.A.1.1) family.</text>
</comment>